<evidence type="ECO:0000313" key="4">
    <source>
        <dbReference type="RefSeq" id="XP_022331722.1"/>
    </source>
</evidence>
<feature type="domain" description="Reverse transcriptase" evidence="2">
    <location>
        <begin position="461"/>
        <end position="591"/>
    </location>
</feature>
<feature type="compositionally biased region" description="Acidic residues" evidence="1">
    <location>
        <begin position="398"/>
        <end position="409"/>
    </location>
</feature>
<dbReference type="Proteomes" id="UP000694844">
    <property type="component" value="Chromosome 4"/>
</dbReference>
<dbReference type="SUPFAM" id="SSF56219">
    <property type="entry name" value="DNase I-like"/>
    <property type="match status" value="1"/>
</dbReference>
<dbReference type="CDD" id="cd01650">
    <property type="entry name" value="RT_nLTR_like"/>
    <property type="match status" value="1"/>
</dbReference>
<dbReference type="InterPro" id="IPR000477">
    <property type="entry name" value="RT_dom"/>
</dbReference>
<dbReference type="OrthoDB" id="6242193at2759"/>
<name>A0A8B8DU15_CRAVI</name>
<dbReference type="SUPFAM" id="SSF56672">
    <property type="entry name" value="DNA/RNA polymerases"/>
    <property type="match status" value="1"/>
</dbReference>
<dbReference type="InterPro" id="IPR036691">
    <property type="entry name" value="Endo/exonu/phosph_ase_sf"/>
</dbReference>
<dbReference type="GO" id="GO:0003824">
    <property type="term" value="F:catalytic activity"/>
    <property type="evidence" value="ECO:0007669"/>
    <property type="project" value="InterPro"/>
</dbReference>
<protein>
    <submittedName>
        <fullName evidence="4">Uncharacterized protein LOC111129560</fullName>
    </submittedName>
</protein>
<gene>
    <name evidence="4" type="primary">LOC111129560</name>
</gene>
<dbReference type="CDD" id="cd09076">
    <property type="entry name" value="L1-EN"/>
    <property type="match status" value="1"/>
</dbReference>
<dbReference type="Gene3D" id="3.60.10.10">
    <property type="entry name" value="Endonuclease/exonuclease/phosphatase"/>
    <property type="match status" value="1"/>
</dbReference>
<dbReference type="Pfam" id="PF14529">
    <property type="entry name" value="Exo_endo_phos_2"/>
    <property type="match status" value="1"/>
</dbReference>
<dbReference type="PANTHER" id="PTHR19446">
    <property type="entry name" value="REVERSE TRANSCRIPTASES"/>
    <property type="match status" value="1"/>
</dbReference>
<evidence type="ECO:0000313" key="3">
    <source>
        <dbReference type="Proteomes" id="UP000694844"/>
    </source>
</evidence>
<reference evidence="4" key="1">
    <citation type="submission" date="2025-08" db="UniProtKB">
        <authorList>
            <consortium name="RefSeq"/>
        </authorList>
    </citation>
    <scope>IDENTIFICATION</scope>
    <source>
        <tissue evidence="4">Whole sample</tissue>
    </source>
</reference>
<feature type="region of interest" description="Disordered" evidence="1">
    <location>
        <begin position="380"/>
        <end position="413"/>
    </location>
</feature>
<keyword evidence="3" id="KW-1185">Reference proteome</keyword>
<proteinExistence type="predicted"/>
<accession>A0A8B8DU15</accession>
<evidence type="ECO:0000256" key="1">
    <source>
        <dbReference type="SAM" id="MobiDB-lite"/>
    </source>
</evidence>
<sequence length="591" mass="67869">MYEAGKCANVAREMKNCQLEILGVSETRWTEAGKSILTSGETIIYSGNKGQNAHHTRGVGIMMTPRASRSLLGWEPVNERIILARFRTTNSRITLTVITCYAPTNESDEEMKEQFYETLQNILSTRTEREVVLMIGDFNAKVGNDNTGYRATMGQHGVGTMNENGQQLADFCANNNLVIGGTVFPHKEIHKTTWESPDKVTHNQIDHICINTKFRRSLLDVRARRGADAAKDHRLVVGKVQLKLRKHNNIRVRWKYNVEALKDKTTLKNYQQKLIRNMNDQRAECDDNKTIEVKWNSAKEAFITTLEESVGRKKKKNKPWIKQSTLNAMDERKILKEKLLNVRTRSETYIIGNEYNEKHKEVRQRVKEDKKQYIEELTKEAENAAEQRNMKELPSPESEADIPPADEDLNISLDPPTKEEIKRAIKMLNNGKSGGPDSIPAEAMTSALDTSVNMLHPLLKQIWEEENIPQDWKEGFIIKLPKKGDISLCKYYRGIMLLSTPGKVLNRILLERMKASVDQHLRDHQAGFRKDRSCPDQVATLRIILEQSLEWKSSLYINFIDFEKAFDSIDRDSLLKIMKHYGIPDKYISPL</sequence>
<evidence type="ECO:0000259" key="2">
    <source>
        <dbReference type="PROSITE" id="PS50878"/>
    </source>
</evidence>
<dbReference type="InterPro" id="IPR005135">
    <property type="entry name" value="Endo/exonuclease/phosphatase"/>
</dbReference>
<dbReference type="AlphaFoldDB" id="A0A8B8DU15"/>
<dbReference type="RefSeq" id="XP_022331722.1">
    <property type="nucleotide sequence ID" value="XM_022476014.1"/>
</dbReference>
<dbReference type="GeneID" id="111129560"/>
<dbReference type="Pfam" id="PF00078">
    <property type="entry name" value="RVT_1"/>
    <property type="match status" value="1"/>
</dbReference>
<organism evidence="3 4">
    <name type="scientific">Crassostrea virginica</name>
    <name type="common">Eastern oyster</name>
    <dbReference type="NCBI Taxonomy" id="6565"/>
    <lineage>
        <taxon>Eukaryota</taxon>
        <taxon>Metazoa</taxon>
        <taxon>Spiralia</taxon>
        <taxon>Lophotrochozoa</taxon>
        <taxon>Mollusca</taxon>
        <taxon>Bivalvia</taxon>
        <taxon>Autobranchia</taxon>
        <taxon>Pteriomorphia</taxon>
        <taxon>Ostreida</taxon>
        <taxon>Ostreoidea</taxon>
        <taxon>Ostreidae</taxon>
        <taxon>Crassostrea</taxon>
    </lineage>
</organism>
<dbReference type="KEGG" id="cvn:111129560"/>
<dbReference type="InterPro" id="IPR043502">
    <property type="entry name" value="DNA/RNA_pol_sf"/>
</dbReference>
<dbReference type="PROSITE" id="PS50878">
    <property type="entry name" value="RT_POL"/>
    <property type="match status" value="1"/>
</dbReference>